<feature type="transmembrane region" description="Helical" evidence="8">
    <location>
        <begin position="133"/>
        <end position="153"/>
    </location>
</feature>
<dbReference type="EMBL" id="JAUSUC010000011">
    <property type="protein sequence ID" value="MDQ0214854.1"/>
    <property type="molecule type" value="Genomic_DNA"/>
</dbReference>
<protein>
    <submittedName>
        <fullName evidence="9">Potassium uptake TrkH family protein</fullName>
    </submittedName>
</protein>
<keyword evidence="7 8" id="KW-0472">Membrane</keyword>
<evidence type="ECO:0000256" key="4">
    <source>
        <dbReference type="ARBA" id="ARBA00022692"/>
    </source>
</evidence>
<feature type="transmembrane region" description="Helical" evidence="8">
    <location>
        <begin position="353"/>
        <end position="376"/>
    </location>
</feature>
<comment type="subcellular location">
    <subcellularLocation>
        <location evidence="1">Cell membrane</location>
        <topology evidence="1">Multi-pass membrane protein</topology>
    </subcellularLocation>
</comment>
<feature type="transmembrane region" description="Helical" evidence="8">
    <location>
        <begin position="75"/>
        <end position="102"/>
    </location>
</feature>
<keyword evidence="4 8" id="KW-0812">Transmembrane</keyword>
<dbReference type="PANTHER" id="PTHR32024">
    <property type="entry name" value="TRK SYSTEM POTASSIUM UPTAKE PROTEIN TRKG-RELATED"/>
    <property type="match status" value="1"/>
</dbReference>
<accession>A0AAJ1T2R6</accession>
<dbReference type="RefSeq" id="WP_307256846.1">
    <property type="nucleotide sequence ID" value="NZ_JAUSUC010000011.1"/>
</dbReference>
<evidence type="ECO:0000256" key="2">
    <source>
        <dbReference type="ARBA" id="ARBA00022448"/>
    </source>
</evidence>
<feature type="transmembrane region" description="Helical" evidence="8">
    <location>
        <begin position="51"/>
        <end position="69"/>
    </location>
</feature>
<evidence type="ECO:0000256" key="7">
    <source>
        <dbReference type="ARBA" id="ARBA00023136"/>
    </source>
</evidence>
<dbReference type="Proteomes" id="UP001237207">
    <property type="component" value="Unassembled WGS sequence"/>
</dbReference>
<feature type="transmembrane region" description="Helical" evidence="8">
    <location>
        <begin position="299"/>
        <end position="332"/>
    </location>
</feature>
<keyword evidence="5 8" id="KW-1133">Transmembrane helix</keyword>
<evidence type="ECO:0000313" key="9">
    <source>
        <dbReference type="EMBL" id="MDQ0214854.1"/>
    </source>
</evidence>
<dbReference type="Pfam" id="PF02386">
    <property type="entry name" value="TrkH"/>
    <property type="match status" value="1"/>
</dbReference>
<feature type="transmembrane region" description="Helical" evidence="8">
    <location>
        <begin position="20"/>
        <end position="39"/>
    </location>
</feature>
<name>A0AAJ1T2R6_9BACI</name>
<dbReference type="GO" id="GO:0008324">
    <property type="term" value="F:monoatomic cation transmembrane transporter activity"/>
    <property type="evidence" value="ECO:0007669"/>
    <property type="project" value="InterPro"/>
</dbReference>
<sequence>MQKNIRKHMKKLVPAQVFVSYYLIAITVSTLLLSLPVALKPGVEWTFIDALFTAVSAVSVTGLSTISIVDTFSTTGIFLLMFVLQFGGVGIMTLGTVFWMIMGKKIGLKERRLIMLDQNQTSLSGLVQLLLKIFRIVITIELIGAVVLGIYYLNYYPVWYEAFLHGLFSSVSATTNAGFDITGNSLIDFADDYFVQFITMLLIIAGAIGFPVLVETKEYIFHRNDHQKFYFSLYTKITTLFFGILLVVGAILIFLIENQLFFLDKTWHEALFYSLFQSVTVRSAGLATVDPNVFSTPTLLVMSVLMFIGASPSSVGGGIRTTTFALNMLFVMNFARGRRDIKIFKREIHEIDIMRSIAVTIMAVSIFLTATLILLVTEDHELIEIIFEVASAFGTCGLSLGITDELTVVGKLVLIVLMFIGRVGILSFLFMIGGREKVSKYHYPKERVSIG</sequence>
<gene>
    <name evidence="9" type="ORF">J2S13_001251</name>
</gene>
<reference evidence="9" key="1">
    <citation type="submission" date="2023-07" db="EMBL/GenBank/DDBJ databases">
        <title>Genomic Encyclopedia of Type Strains, Phase IV (KMG-IV): sequencing the most valuable type-strain genomes for metagenomic binning, comparative biology and taxonomic classification.</title>
        <authorList>
            <person name="Goeker M."/>
        </authorList>
    </citation>
    <scope>NUCLEOTIDE SEQUENCE</scope>
    <source>
        <strain evidence="9">DSM 23947</strain>
    </source>
</reference>
<evidence type="ECO:0000256" key="5">
    <source>
        <dbReference type="ARBA" id="ARBA00022989"/>
    </source>
</evidence>
<evidence type="ECO:0000256" key="8">
    <source>
        <dbReference type="SAM" id="Phobius"/>
    </source>
</evidence>
<evidence type="ECO:0000256" key="6">
    <source>
        <dbReference type="ARBA" id="ARBA00023065"/>
    </source>
</evidence>
<evidence type="ECO:0000256" key="3">
    <source>
        <dbReference type="ARBA" id="ARBA00022475"/>
    </source>
</evidence>
<feature type="transmembrane region" description="Helical" evidence="8">
    <location>
        <begin position="193"/>
        <end position="213"/>
    </location>
</feature>
<feature type="transmembrane region" description="Helical" evidence="8">
    <location>
        <begin position="412"/>
        <end position="432"/>
    </location>
</feature>
<dbReference type="GO" id="GO:0030001">
    <property type="term" value="P:metal ion transport"/>
    <property type="evidence" value="ECO:0007669"/>
    <property type="project" value="UniProtKB-ARBA"/>
</dbReference>
<comment type="caution">
    <text evidence="9">The sequence shown here is derived from an EMBL/GenBank/DDBJ whole genome shotgun (WGS) entry which is preliminary data.</text>
</comment>
<dbReference type="InterPro" id="IPR003445">
    <property type="entry name" value="Cat_transpt"/>
</dbReference>
<keyword evidence="10" id="KW-1185">Reference proteome</keyword>
<dbReference type="PANTHER" id="PTHR32024:SF4">
    <property type="entry name" value="KTR SYSTEM POTASSIUM UPTAKE PROTEIN D"/>
    <property type="match status" value="1"/>
</dbReference>
<evidence type="ECO:0000256" key="1">
    <source>
        <dbReference type="ARBA" id="ARBA00004651"/>
    </source>
</evidence>
<keyword evidence="2" id="KW-0813">Transport</keyword>
<keyword evidence="3" id="KW-1003">Cell membrane</keyword>
<organism evidence="9 10">
    <name type="scientific">Oikeobacillus pervagus</name>
    <dbReference type="NCBI Taxonomy" id="1325931"/>
    <lineage>
        <taxon>Bacteria</taxon>
        <taxon>Bacillati</taxon>
        <taxon>Bacillota</taxon>
        <taxon>Bacilli</taxon>
        <taxon>Bacillales</taxon>
        <taxon>Bacillaceae</taxon>
        <taxon>Oikeobacillus</taxon>
    </lineage>
</organism>
<dbReference type="GO" id="GO:0005886">
    <property type="term" value="C:plasma membrane"/>
    <property type="evidence" value="ECO:0007669"/>
    <property type="project" value="UniProtKB-SubCell"/>
</dbReference>
<dbReference type="AlphaFoldDB" id="A0AAJ1T2R6"/>
<keyword evidence="6" id="KW-0406">Ion transport</keyword>
<feature type="transmembrane region" description="Helical" evidence="8">
    <location>
        <begin position="233"/>
        <end position="256"/>
    </location>
</feature>
<proteinExistence type="predicted"/>
<evidence type="ECO:0000313" key="10">
    <source>
        <dbReference type="Proteomes" id="UP001237207"/>
    </source>
</evidence>